<dbReference type="InterPro" id="IPR001647">
    <property type="entry name" value="HTH_TetR"/>
</dbReference>
<dbReference type="PANTHER" id="PTHR30055">
    <property type="entry name" value="HTH-TYPE TRANSCRIPTIONAL REGULATOR RUTR"/>
    <property type="match status" value="1"/>
</dbReference>
<organism evidence="6 7">
    <name type="scientific">Salinisphaera dokdonensis CL-ES53</name>
    <dbReference type="NCBI Taxonomy" id="1304272"/>
    <lineage>
        <taxon>Bacteria</taxon>
        <taxon>Pseudomonadati</taxon>
        <taxon>Pseudomonadota</taxon>
        <taxon>Gammaproteobacteria</taxon>
        <taxon>Salinisphaerales</taxon>
        <taxon>Salinisphaeraceae</taxon>
        <taxon>Salinisphaera</taxon>
    </lineage>
</organism>
<dbReference type="PRINTS" id="PR00455">
    <property type="entry name" value="HTHTETR"/>
</dbReference>
<dbReference type="Proteomes" id="UP001460888">
    <property type="component" value="Unassembled WGS sequence"/>
</dbReference>
<feature type="DNA-binding region" description="H-T-H motif" evidence="4">
    <location>
        <begin position="38"/>
        <end position="57"/>
    </location>
</feature>
<dbReference type="SUPFAM" id="SSF46689">
    <property type="entry name" value="Homeodomain-like"/>
    <property type="match status" value="1"/>
</dbReference>
<dbReference type="InterPro" id="IPR009057">
    <property type="entry name" value="Homeodomain-like_sf"/>
</dbReference>
<protein>
    <submittedName>
        <fullName evidence="6">Transcriptional regulator</fullName>
    </submittedName>
</protein>
<dbReference type="SUPFAM" id="SSF48498">
    <property type="entry name" value="Tetracyclin repressor-like, C-terminal domain"/>
    <property type="match status" value="1"/>
</dbReference>
<proteinExistence type="predicted"/>
<dbReference type="Gene3D" id="1.10.357.10">
    <property type="entry name" value="Tetracycline Repressor, domain 2"/>
    <property type="match status" value="1"/>
</dbReference>
<dbReference type="PANTHER" id="PTHR30055:SF220">
    <property type="entry name" value="TETR-FAMILY REGULATORY PROTEIN"/>
    <property type="match status" value="1"/>
</dbReference>
<evidence type="ECO:0000259" key="5">
    <source>
        <dbReference type="PROSITE" id="PS50977"/>
    </source>
</evidence>
<keyword evidence="2 4" id="KW-0238">DNA-binding</keyword>
<evidence type="ECO:0000256" key="3">
    <source>
        <dbReference type="ARBA" id="ARBA00023163"/>
    </source>
</evidence>
<dbReference type="EMBL" id="APND01000002">
    <property type="protein sequence ID" value="MES1928955.1"/>
    <property type="molecule type" value="Genomic_DNA"/>
</dbReference>
<dbReference type="InterPro" id="IPR050109">
    <property type="entry name" value="HTH-type_TetR-like_transc_reg"/>
</dbReference>
<evidence type="ECO:0000256" key="1">
    <source>
        <dbReference type="ARBA" id="ARBA00023015"/>
    </source>
</evidence>
<reference evidence="6 7" key="1">
    <citation type="submission" date="2013-03" db="EMBL/GenBank/DDBJ databases">
        <title>Salinisphaera dokdonensis CL-ES53 Genome Sequencing.</title>
        <authorList>
            <person name="Li C."/>
            <person name="Lai Q."/>
            <person name="Shao Z."/>
        </authorList>
    </citation>
    <scope>NUCLEOTIDE SEQUENCE [LARGE SCALE GENOMIC DNA]</scope>
    <source>
        <strain evidence="6 7">CL-ES53</strain>
    </source>
</reference>
<name>A0ABV2AZ93_9GAMM</name>
<evidence type="ECO:0000313" key="6">
    <source>
        <dbReference type="EMBL" id="MES1928955.1"/>
    </source>
</evidence>
<dbReference type="Pfam" id="PF00440">
    <property type="entry name" value="TetR_N"/>
    <property type="match status" value="1"/>
</dbReference>
<evidence type="ECO:0000313" key="7">
    <source>
        <dbReference type="Proteomes" id="UP001460888"/>
    </source>
</evidence>
<dbReference type="InterPro" id="IPR036271">
    <property type="entry name" value="Tet_transcr_reg_TetR-rel_C_sf"/>
</dbReference>
<dbReference type="Pfam" id="PF13305">
    <property type="entry name" value="TetR_C_33"/>
    <property type="match status" value="1"/>
</dbReference>
<gene>
    <name evidence="6" type="ORF">SADO_06862</name>
</gene>
<evidence type="ECO:0000256" key="2">
    <source>
        <dbReference type="ARBA" id="ARBA00023125"/>
    </source>
</evidence>
<feature type="domain" description="HTH tetR-type" evidence="5">
    <location>
        <begin position="15"/>
        <end position="75"/>
    </location>
</feature>
<evidence type="ECO:0000256" key="4">
    <source>
        <dbReference type="PROSITE-ProRule" id="PRU00335"/>
    </source>
</evidence>
<dbReference type="InterPro" id="IPR025996">
    <property type="entry name" value="MT1864/Rv1816-like_C"/>
</dbReference>
<keyword evidence="1" id="KW-0805">Transcription regulation</keyword>
<dbReference type="PROSITE" id="PS50977">
    <property type="entry name" value="HTH_TETR_2"/>
    <property type="match status" value="1"/>
</dbReference>
<dbReference type="RefSeq" id="WP_353110403.1">
    <property type="nucleotide sequence ID" value="NZ_APND01000002.1"/>
</dbReference>
<accession>A0ABV2AZ93</accession>
<keyword evidence="3" id="KW-0804">Transcription</keyword>
<keyword evidence="7" id="KW-1185">Reference proteome</keyword>
<sequence length="213" mass="23162">MSGKAQVGGDPYHHGDLANACVRAALSLLHDHGLSGVTLREVARCINVSRSAPYRHFADKRGLLAACARHGFEQLSQTAARLLADYRTRDVAALRRLLHEYARFGAADPHLYRLMFASDFEVDEYPDMTAAAERAFYVLQNAVISGQQAGTLAVEDRDGLVLTLWSSVHGLVSLHNELPTCSVLDTKALEANLDRVLDILLPTTVPSAVQATA</sequence>
<comment type="caution">
    <text evidence="6">The sequence shown here is derived from an EMBL/GenBank/DDBJ whole genome shotgun (WGS) entry which is preliminary data.</text>
</comment>